<evidence type="ECO:0000313" key="2">
    <source>
        <dbReference type="Proteomes" id="UP000091956"/>
    </source>
</evidence>
<sequence length="208" mass="23322">MTDYNRLLNLALIDLLVILKDEMVRDRQIQQRFNEEFASGYDYESSHSDGICAWRTRDREDKLIKQEGRRRLEKWTEEQDGIFERFYGGDGERAKTARHAYAAVPASTGLPSIATPLVVGRVRAEQTMLKRRVVPAALSRGVEVGLATGRGKVQKIRKRRVGEARFGVTSSFDMDELRARGGLVGVKPVLGARPLLSARPVGEGRPGR</sequence>
<protein>
    <submittedName>
        <fullName evidence="1">Uncharacterized protein</fullName>
    </submittedName>
</protein>
<proteinExistence type="predicted"/>
<reference evidence="1 2" key="1">
    <citation type="submission" date="2016-03" db="EMBL/GenBank/DDBJ databases">
        <title>Comparative genomics of Pseudogymnoascus destructans, the fungus causing white-nose syndrome of bats.</title>
        <authorList>
            <person name="Palmer J.M."/>
            <person name="Drees K.P."/>
            <person name="Foster J.T."/>
            <person name="Lindner D.L."/>
        </authorList>
    </citation>
    <scope>NUCLEOTIDE SEQUENCE [LARGE SCALE GENOMIC DNA]</scope>
    <source>
        <strain evidence="1 2">UAMH 10579</strain>
    </source>
</reference>
<organism evidence="1 2">
    <name type="scientific">Pseudogymnoascus verrucosus</name>
    <dbReference type="NCBI Taxonomy" id="342668"/>
    <lineage>
        <taxon>Eukaryota</taxon>
        <taxon>Fungi</taxon>
        <taxon>Dikarya</taxon>
        <taxon>Ascomycota</taxon>
        <taxon>Pezizomycotina</taxon>
        <taxon>Leotiomycetes</taxon>
        <taxon>Thelebolales</taxon>
        <taxon>Thelebolaceae</taxon>
        <taxon>Pseudogymnoascus</taxon>
    </lineage>
</organism>
<dbReference type="AlphaFoldDB" id="A0A1B8GFB3"/>
<evidence type="ECO:0000313" key="1">
    <source>
        <dbReference type="EMBL" id="OBT94493.1"/>
    </source>
</evidence>
<keyword evidence="2" id="KW-1185">Reference proteome</keyword>
<dbReference type="RefSeq" id="XP_018128226.1">
    <property type="nucleotide sequence ID" value="XM_018276627.2"/>
</dbReference>
<name>A0A1B8GFB3_9PEZI</name>
<accession>A0A1B8GFB3</accession>
<reference evidence="2" key="2">
    <citation type="journal article" date="2018" name="Nat. Commun.">
        <title>Extreme sensitivity to ultraviolet light in the fungal pathogen causing white-nose syndrome of bats.</title>
        <authorList>
            <person name="Palmer J.M."/>
            <person name="Drees K.P."/>
            <person name="Foster J.T."/>
            <person name="Lindner D.L."/>
        </authorList>
    </citation>
    <scope>NUCLEOTIDE SEQUENCE [LARGE SCALE GENOMIC DNA]</scope>
    <source>
        <strain evidence="2">UAMH 10579</strain>
    </source>
</reference>
<dbReference type="GeneID" id="28840578"/>
<dbReference type="EMBL" id="KV460243">
    <property type="protein sequence ID" value="OBT94493.1"/>
    <property type="molecule type" value="Genomic_DNA"/>
</dbReference>
<gene>
    <name evidence="1" type="ORF">VE01_07192</name>
</gene>
<dbReference type="Proteomes" id="UP000091956">
    <property type="component" value="Unassembled WGS sequence"/>
</dbReference>